<feature type="region of interest" description="Disordered" evidence="1">
    <location>
        <begin position="95"/>
        <end position="163"/>
    </location>
</feature>
<evidence type="ECO:0000313" key="3">
    <source>
        <dbReference type="Proteomes" id="UP000016930"/>
    </source>
</evidence>
<reference evidence="2 3" key="1">
    <citation type="journal article" date="2012" name="Proc. Natl. Acad. Sci. U.S.A.">
        <title>Comparative genomics of Ceriporiopsis subvermispora and Phanerochaete chrysosporium provide insight into selective ligninolysis.</title>
        <authorList>
            <person name="Fernandez-Fueyo E."/>
            <person name="Ruiz-Duenas F.J."/>
            <person name="Ferreira P."/>
            <person name="Floudas D."/>
            <person name="Hibbett D.S."/>
            <person name="Canessa P."/>
            <person name="Larrondo L.F."/>
            <person name="James T.Y."/>
            <person name="Seelenfreund D."/>
            <person name="Lobos S."/>
            <person name="Polanco R."/>
            <person name="Tello M."/>
            <person name="Honda Y."/>
            <person name="Watanabe T."/>
            <person name="Watanabe T."/>
            <person name="Ryu J.S."/>
            <person name="Kubicek C.P."/>
            <person name="Schmoll M."/>
            <person name="Gaskell J."/>
            <person name="Hammel K.E."/>
            <person name="St John F.J."/>
            <person name="Vanden Wymelenberg A."/>
            <person name="Sabat G."/>
            <person name="Splinter BonDurant S."/>
            <person name="Syed K."/>
            <person name="Yadav J.S."/>
            <person name="Doddapaneni H."/>
            <person name="Subramanian V."/>
            <person name="Lavin J.L."/>
            <person name="Oguiza J.A."/>
            <person name="Perez G."/>
            <person name="Pisabarro A.G."/>
            <person name="Ramirez L."/>
            <person name="Santoyo F."/>
            <person name="Master E."/>
            <person name="Coutinho P.M."/>
            <person name="Henrissat B."/>
            <person name="Lombard V."/>
            <person name="Magnuson J.K."/>
            <person name="Kuees U."/>
            <person name="Hori C."/>
            <person name="Igarashi K."/>
            <person name="Samejima M."/>
            <person name="Held B.W."/>
            <person name="Barry K.W."/>
            <person name="LaButti K.M."/>
            <person name="Lapidus A."/>
            <person name="Lindquist E.A."/>
            <person name="Lucas S.M."/>
            <person name="Riley R."/>
            <person name="Salamov A.A."/>
            <person name="Hoffmeister D."/>
            <person name="Schwenk D."/>
            <person name="Hadar Y."/>
            <person name="Yarden O."/>
            <person name="de Vries R.P."/>
            <person name="Wiebenga A."/>
            <person name="Stenlid J."/>
            <person name="Eastwood D."/>
            <person name="Grigoriev I.V."/>
            <person name="Berka R.M."/>
            <person name="Blanchette R.A."/>
            <person name="Kersten P."/>
            <person name="Martinez A.T."/>
            <person name="Vicuna R."/>
            <person name="Cullen D."/>
        </authorList>
    </citation>
    <scope>NUCLEOTIDE SEQUENCE [LARGE SCALE GENOMIC DNA]</scope>
    <source>
        <strain evidence="2 3">B</strain>
    </source>
</reference>
<dbReference type="EMBL" id="KB445807">
    <property type="protein sequence ID" value="EMD33075.1"/>
    <property type="molecule type" value="Genomic_DNA"/>
</dbReference>
<accession>M2QLP5</accession>
<feature type="compositionally biased region" description="Basic and acidic residues" evidence="1">
    <location>
        <begin position="118"/>
        <end position="133"/>
    </location>
</feature>
<keyword evidence="3" id="KW-1185">Reference proteome</keyword>
<dbReference type="Proteomes" id="UP000016930">
    <property type="component" value="Unassembled WGS sequence"/>
</dbReference>
<feature type="compositionally biased region" description="Low complexity" evidence="1">
    <location>
        <begin position="134"/>
        <end position="155"/>
    </location>
</feature>
<organism evidence="2 3">
    <name type="scientific">Ceriporiopsis subvermispora (strain B)</name>
    <name type="common">White-rot fungus</name>
    <name type="synonym">Gelatoporia subvermispora</name>
    <dbReference type="NCBI Taxonomy" id="914234"/>
    <lineage>
        <taxon>Eukaryota</taxon>
        <taxon>Fungi</taxon>
        <taxon>Dikarya</taxon>
        <taxon>Basidiomycota</taxon>
        <taxon>Agaricomycotina</taxon>
        <taxon>Agaricomycetes</taxon>
        <taxon>Polyporales</taxon>
        <taxon>Gelatoporiaceae</taxon>
        <taxon>Gelatoporia</taxon>
    </lineage>
</organism>
<dbReference type="AlphaFoldDB" id="M2QLP5"/>
<proteinExistence type="predicted"/>
<dbReference type="OrthoDB" id="3198848at2759"/>
<sequence>MARASQKSTPDLITYRYKQTMAYVKPADDHSKAAEYAREVFTDLSTISDSRISFSITVRVQDKIQTVMITPRAWRDTMSSLAKFEIVDISVTESRPCTPSVPTLTLPEYPPPEYSAASEKHTDAFQDEKHLSSECRCSSQSRSPSPSSSPRSPLRWFHDRVTR</sequence>
<dbReference type="HOGENOM" id="CLU_132760_0_0_1"/>
<protein>
    <submittedName>
        <fullName evidence="2">Uncharacterized protein</fullName>
    </submittedName>
</protein>
<gene>
    <name evidence="2" type="ORF">CERSUDRAFT_118139</name>
</gene>
<evidence type="ECO:0000256" key="1">
    <source>
        <dbReference type="SAM" id="MobiDB-lite"/>
    </source>
</evidence>
<evidence type="ECO:0000313" key="2">
    <source>
        <dbReference type="EMBL" id="EMD33075.1"/>
    </source>
</evidence>
<name>M2QLP5_CERS8</name>